<organism evidence="2 3">
    <name type="scientific">Lactococcus garvieae</name>
    <dbReference type="NCBI Taxonomy" id="1363"/>
    <lineage>
        <taxon>Bacteria</taxon>
        <taxon>Bacillati</taxon>
        <taxon>Bacillota</taxon>
        <taxon>Bacilli</taxon>
        <taxon>Lactobacillales</taxon>
        <taxon>Streptococcaceae</taxon>
        <taxon>Lactococcus</taxon>
    </lineage>
</organism>
<evidence type="ECO:0000313" key="2">
    <source>
        <dbReference type="EMBL" id="SFL20734.1"/>
    </source>
</evidence>
<name>A0A1I4FSC8_9LACT</name>
<dbReference type="InterPro" id="IPR011256">
    <property type="entry name" value="Reg_factor_effector_dom_sf"/>
</dbReference>
<reference evidence="2 3" key="1">
    <citation type="submission" date="2016-10" db="EMBL/GenBank/DDBJ databases">
        <authorList>
            <person name="de Groot N.N."/>
        </authorList>
    </citation>
    <scope>NUCLEOTIDE SEQUENCE [LARGE SCALE GENOMIC DNA]</scope>
    <source>
        <strain evidence="2 3">M79</strain>
    </source>
</reference>
<dbReference type="Pfam" id="PF06445">
    <property type="entry name" value="GyrI-like"/>
    <property type="match status" value="1"/>
</dbReference>
<dbReference type="Proteomes" id="UP000181969">
    <property type="component" value="Unassembled WGS sequence"/>
</dbReference>
<sequence length="219" mass="25627">MTDSIKVDFKKSEKKFYFPKKIEVVTVPEMSYLTVSGQGAPAGTAFQEAIAALYPVAYAISMSYKREDVHIPHFYRFVVPPLEGLWTSQTAPKANEPLRKEELIWKIMIRMPEFVTEEIVEWAKKETALKKKQDFSQVKYEKIKDGLCIQAMHKGSFDSEAETFTLMEKFAVEEGYELIHKEFHHREIYLSDFRKTAPEKIKTVLRQYAQIKTKEREEQ</sequence>
<dbReference type="PIRSF" id="PIRSF031644">
    <property type="entry name" value="UCP031644"/>
    <property type="match status" value="1"/>
</dbReference>
<dbReference type="SUPFAM" id="SSF55136">
    <property type="entry name" value="Probable bacterial effector-binding domain"/>
    <property type="match status" value="1"/>
</dbReference>
<dbReference type="InterPro" id="IPR029442">
    <property type="entry name" value="GyrI-like"/>
</dbReference>
<protein>
    <recommendedName>
        <fullName evidence="1">GyrI-like small molecule binding domain-containing protein</fullName>
    </recommendedName>
</protein>
<dbReference type="InterPro" id="IPR008319">
    <property type="entry name" value="GyrI-like_CCH_Lin2189-like"/>
</dbReference>
<evidence type="ECO:0000259" key="1">
    <source>
        <dbReference type="Pfam" id="PF06445"/>
    </source>
</evidence>
<accession>A0A1I4FSC8</accession>
<gene>
    <name evidence="2" type="ORF">SAMN05216438_102175</name>
</gene>
<evidence type="ECO:0000313" key="3">
    <source>
        <dbReference type="Proteomes" id="UP000181969"/>
    </source>
</evidence>
<feature type="domain" description="GyrI-like small molecule binding" evidence="1">
    <location>
        <begin position="21"/>
        <end position="203"/>
    </location>
</feature>
<dbReference type="RefSeq" id="WP_074750571.1">
    <property type="nucleotide sequence ID" value="NZ_CAXVJC010000004.1"/>
</dbReference>
<proteinExistence type="predicted"/>
<dbReference type="Gene3D" id="3.20.80.10">
    <property type="entry name" value="Regulatory factor, effector binding domain"/>
    <property type="match status" value="1"/>
</dbReference>
<dbReference type="AlphaFoldDB" id="A0A1I4FSC8"/>
<dbReference type="OrthoDB" id="4772335at2"/>
<dbReference type="EMBL" id="FOTJ01000002">
    <property type="protein sequence ID" value="SFL20734.1"/>
    <property type="molecule type" value="Genomic_DNA"/>
</dbReference>